<dbReference type="Gene3D" id="2.60.200.20">
    <property type="match status" value="1"/>
</dbReference>
<name>W7ATJ2_9APIC</name>
<evidence type="ECO:0000313" key="3">
    <source>
        <dbReference type="EMBL" id="EUD68766.1"/>
    </source>
</evidence>
<feature type="region of interest" description="Disordered" evidence="1">
    <location>
        <begin position="444"/>
        <end position="463"/>
    </location>
</feature>
<feature type="region of interest" description="Disordered" evidence="1">
    <location>
        <begin position="1"/>
        <end position="283"/>
    </location>
</feature>
<dbReference type="GeneID" id="20035728"/>
<keyword evidence="4" id="KW-1185">Reference proteome</keyword>
<dbReference type="PANTHER" id="PTHR23308">
    <property type="entry name" value="NUCLEAR INHIBITOR OF PROTEIN PHOSPHATASE-1"/>
    <property type="match status" value="1"/>
</dbReference>
<dbReference type="InterPro" id="IPR000253">
    <property type="entry name" value="FHA_dom"/>
</dbReference>
<dbReference type="Proteomes" id="UP000030640">
    <property type="component" value="Unassembled WGS sequence"/>
</dbReference>
<accession>W7ATJ2</accession>
<dbReference type="SUPFAM" id="SSF49879">
    <property type="entry name" value="SMAD/FHA domain"/>
    <property type="match status" value="1"/>
</dbReference>
<reference evidence="3 4" key="1">
    <citation type="submission" date="2013-02" db="EMBL/GenBank/DDBJ databases">
        <title>The Genome Sequence of Plasmodium inui San Antonio 1.</title>
        <authorList>
            <consortium name="The Broad Institute Genome Sequencing Platform"/>
            <consortium name="The Broad Institute Genome Sequencing Center for Infectious Disease"/>
            <person name="Neafsey D."/>
            <person name="Cheeseman I."/>
            <person name="Volkman S."/>
            <person name="Adams J."/>
            <person name="Walker B."/>
            <person name="Young S.K."/>
            <person name="Zeng Q."/>
            <person name="Gargeya S."/>
            <person name="Fitzgerald M."/>
            <person name="Haas B."/>
            <person name="Abouelleil A."/>
            <person name="Alvarado L."/>
            <person name="Arachchi H.M."/>
            <person name="Berlin A.M."/>
            <person name="Chapman S.B."/>
            <person name="Dewar J."/>
            <person name="Goldberg J."/>
            <person name="Griggs A."/>
            <person name="Gujja S."/>
            <person name="Hansen M."/>
            <person name="Howarth C."/>
            <person name="Imamovic A."/>
            <person name="Larimer J."/>
            <person name="McCowan C."/>
            <person name="Murphy C."/>
            <person name="Neiman D."/>
            <person name="Pearson M."/>
            <person name="Priest M."/>
            <person name="Roberts A."/>
            <person name="Saif S."/>
            <person name="Shea T."/>
            <person name="Sisk P."/>
            <person name="Sykes S."/>
            <person name="Wortman J."/>
            <person name="Nusbaum C."/>
            <person name="Birren B."/>
        </authorList>
    </citation>
    <scope>NUCLEOTIDE SEQUENCE [LARGE SCALE GENOMIC DNA]</scope>
    <source>
        <strain evidence="3 4">San Antonio 1</strain>
    </source>
</reference>
<evidence type="ECO:0000313" key="4">
    <source>
        <dbReference type="Proteomes" id="UP000030640"/>
    </source>
</evidence>
<organism evidence="3 4">
    <name type="scientific">Plasmodium inui San Antonio 1</name>
    <dbReference type="NCBI Taxonomy" id="1237626"/>
    <lineage>
        <taxon>Eukaryota</taxon>
        <taxon>Sar</taxon>
        <taxon>Alveolata</taxon>
        <taxon>Apicomplexa</taxon>
        <taxon>Aconoidasida</taxon>
        <taxon>Haemosporida</taxon>
        <taxon>Plasmodiidae</taxon>
        <taxon>Plasmodium</taxon>
        <taxon>Plasmodium (Plasmodium)</taxon>
    </lineage>
</organism>
<dbReference type="AlphaFoldDB" id="W7ATJ2"/>
<evidence type="ECO:0000256" key="1">
    <source>
        <dbReference type="SAM" id="MobiDB-lite"/>
    </source>
</evidence>
<feature type="compositionally biased region" description="Basic and acidic residues" evidence="1">
    <location>
        <begin position="98"/>
        <end position="116"/>
    </location>
</feature>
<dbReference type="EMBL" id="KI965461">
    <property type="protein sequence ID" value="EUD68766.1"/>
    <property type="molecule type" value="Genomic_DNA"/>
</dbReference>
<dbReference type="RefSeq" id="XP_008814292.1">
    <property type="nucleotide sequence ID" value="XM_008816070.1"/>
</dbReference>
<proteinExistence type="predicted"/>
<feature type="compositionally biased region" description="Basic residues" evidence="1">
    <location>
        <begin position="59"/>
        <end position="71"/>
    </location>
</feature>
<feature type="compositionally biased region" description="Basic and acidic residues" evidence="1">
    <location>
        <begin position="617"/>
        <end position="626"/>
    </location>
</feature>
<feature type="compositionally biased region" description="Basic and acidic residues" evidence="1">
    <location>
        <begin position="72"/>
        <end position="83"/>
    </location>
</feature>
<dbReference type="VEuPathDB" id="PlasmoDB:C922_00454"/>
<feature type="compositionally biased region" description="Basic and acidic residues" evidence="1">
    <location>
        <begin position="263"/>
        <end position="274"/>
    </location>
</feature>
<sequence length="688" mass="80114">MDGKTVECRQSAVHAERWGRGGSRSRSSDTSGRSRSGRGGRSGKRDRRSRNGPSCRSGRSGRSRRSRRRGRSHDARDSCYRPERRARHADRQDEEDEERHAIRNRRSEHSRQKREMISLGKRKTRAEETERMQDEDDERKREHISKKLKRKNRSSSGSNTNEEEPTLEEKKKYYRKEKNRMSRESKDTDRSRFPSYDTSRERGKGGHNEYDNLHTRHREDKERRSSNRDKDHMHSYDHHEKGKRSEKVHVKKDEQKDAEEQEETNKNEPKEEKNFNPSGLLAQDKNYKNGIELKYIESIDSELPDKKWRLYVFLNANTKNPAEILHLHRKSCYLIGKDDLVVDIKLANPTISKQHAVIQFKKHESQVIPFLLDLSSTNGSYLNNNLIEPNKFYELRMRDHDDIAIYNHVEEVDRVAPQRECADENLSEGEYVAGTHTAFIDVSASEGDVEDSPLEDNTPRKSESVDAINANVADNVSNTSSSDNTEDTLDHLTKVYSILRTWSLRNKNMQATMDENEGFLKIYNDDFFCDTDYSCDESIGDIRNNPEKEISQEEELIRRRMEEILHHRKHSEVCCQPDDQSHSKVVCQPDNPTNGLKGRCKRDHNFAFQSDSQNSAEHAHQTDTKRGLQNGAEIDPIVGFENAPRNAFKNAREKELTGEHRNTHEKEHQDENNIANAESYKQMEKINK</sequence>
<dbReference type="InterPro" id="IPR050923">
    <property type="entry name" value="Cell_Proc_Reg/RNA_Proc"/>
</dbReference>
<evidence type="ECO:0000259" key="2">
    <source>
        <dbReference type="PROSITE" id="PS50006"/>
    </source>
</evidence>
<protein>
    <recommendedName>
        <fullName evidence="2">FHA domain-containing protein</fullName>
    </recommendedName>
</protein>
<feature type="compositionally biased region" description="Basic and acidic residues" evidence="1">
    <location>
        <begin position="179"/>
        <end position="255"/>
    </location>
</feature>
<dbReference type="InterPro" id="IPR008984">
    <property type="entry name" value="SMAD_FHA_dom_sf"/>
</dbReference>
<dbReference type="OrthoDB" id="444265at2759"/>
<feature type="compositionally biased region" description="Low complexity" evidence="1">
    <location>
        <begin position="24"/>
        <end position="34"/>
    </location>
</feature>
<feature type="compositionally biased region" description="Basic residues" evidence="1">
    <location>
        <begin position="142"/>
        <end position="153"/>
    </location>
</feature>
<gene>
    <name evidence="3" type="ORF">C922_00454</name>
</gene>
<dbReference type="SMART" id="SM00240">
    <property type="entry name" value="FHA"/>
    <property type="match status" value="1"/>
</dbReference>
<feature type="compositionally biased region" description="Basic and acidic residues" evidence="1">
    <location>
        <begin position="650"/>
        <end position="671"/>
    </location>
</feature>
<feature type="region of interest" description="Disordered" evidence="1">
    <location>
        <begin position="608"/>
        <end position="688"/>
    </location>
</feature>
<dbReference type="PROSITE" id="PS50006">
    <property type="entry name" value="FHA_DOMAIN"/>
    <property type="match status" value="1"/>
</dbReference>
<feature type="compositionally biased region" description="Basic residues" evidence="1">
    <location>
        <begin position="35"/>
        <end position="50"/>
    </location>
</feature>
<dbReference type="Pfam" id="PF00498">
    <property type="entry name" value="FHA"/>
    <property type="match status" value="1"/>
</dbReference>
<feature type="domain" description="FHA" evidence="2">
    <location>
        <begin position="333"/>
        <end position="387"/>
    </location>
</feature>